<organism evidence="1 2">
    <name type="scientific">Flavonifractor plautii 1_3_50AFAA</name>
    <dbReference type="NCBI Taxonomy" id="742738"/>
    <lineage>
        <taxon>Bacteria</taxon>
        <taxon>Bacillati</taxon>
        <taxon>Bacillota</taxon>
        <taxon>Clostridia</taxon>
        <taxon>Eubacteriales</taxon>
        <taxon>Oscillospiraceae</taxon>
        <taxon>Flavonifractor</taxon>
    </lineage>
</organism>
<sequence length="97" mass="11263">MTREEAIKSLQNIIEYWTYKPTEVEAAKMAIAALRPVSREQVERVWPGCNRCKDPDTAIAWERWGHQYCSQCGRPLSPEAWEELRKRLEALNDGKGD</sequence>
<dbReference type="HOGENOM" id="CLU_2046211_0_0_9"/>
<proteinExistence type="predicted"/>
<dbReference type="AlphaFoldDB" id="A0A096D483"/>
<evidence type="ECO:0000313" key="1">
    <source>
        <dbReference type="EMBL" id="KGF52299.1"/>
    </source>
</evidence>
<dbReference type="Proteomes" id="UP000029585">
    <property type="component" value="Unassembled WGS sequence"/>
</dbReference>
<accession>A0A096D483</accession>
<name>A0A096D483_FLAPL</name>
<gene>
    <name evidence="1" type="ORF">HMPREF9460_04055</name>
</gene>
<reference evidence="1 2" key="1">
    <citation type="submission" date="2011-08" db="EMBL/GenBank/DDBJ databases">
        <title>The Genome Sequence of Clostridium orbiscindens 1_3_50AFAA.</title>
        <authorList>
            <consortium name="The Broad Institute Genome Sequencing Platform"/>
            <person name="Earl A."/>
            <person name="Ward D."/>
            <person name="Feldgarden M."/>
            <person name="Gevers D."/>
            <person name="Daigneault M."/>
            <person name="Strauss J."/>
            <person name="Allen-Vercoe E."/>
            <person name="Young S.K."/>
            <person name="Zeng Q."/>
            <person name="Gargeya S."/>
            <person name="Fitzgerald M."/>
            <person name="Haas B."/>
            <person name="Abouelleil A."/>
            <person name="Alvarado L."/>
            <person name="Arachchi H.M."/>
            <person name="Berlin A."/>
            <person name="Brown A."/>
            <person name="Chapman S.B."/>
            <person name="Chen Z."/>
            <person name="Dunbar C."/>
            <person name="Freedman E."/>
            <person name="Gearin G."/>
            <person name="Gellesch M."/>
            <person name="Goldberg J."/>
            <person name="Griggs A."/>
            <person name="Gujja S."/>
            <person name="Heiman D."/>
            <person name="Howarth C."/>
            <person name="Larson L."/>
            <person name="Lui A."/>
            <person name="MacDonald P.J.P."/>
            <person name="Montmayeur A."/>
            <person name="Murphy C."/>
            <person name="Neiman D."/>
            <person name="Pearson M."/>
            <person name="Priest M."/>
            <person name="Roberts A."/>
            <person name="Saif S."/>
            <person name="Shea T."/>
            <person name="Shenoy N."/>
            <person name="Sisk P."/>
            <person name="Stolte C."/>
            <person name="Sykes S."/>
            <person name="Wortman J."/>
            <person name="Nusbaum C."/>
            <person name="Birren B."/>
        </authorList>
    </citation>
    <scope>NUCLEOTIDE SEQUENCE [LARGE SCALE GENOMIC DNA]</scope>
    <source>
        <strain evidence="1 2">1_3_50AFAA</strain>
    </source>
</reference>
<evidence type="ECO:0000313" key="2">
    <source>
        <dbReference type="Proteomes" id="UP000029585"/>
    </source>
</evidence>
<dbReference type="eggNOG" id="ENOG5031QAH">
    <property type="taxonomic scope" value="Bacteria"/>
</dbReference>
<comment type="caution">
    <text evidence="1">The sequence shown here is derived from an EMBL/GenBank/DDBJ whole genome shotgun (WGS) entry which is preliminary data.</text>
</comment>
<dbReference type="EMBL" id="ADLO01000127">
    <property type="protein sequence ID" value="KGF52299.1"/>
    <property type="molecule type" value="Genomic_DNA"/>
</dbReference>
<protein>
    <submittedName>
        <fullName evidence="1">Uncharacterized protein</fullName>
    </submittedName>
</protein>
<dbReference type="PATRIC" id="fig|742738.3.peg.4170"/>
<keyword evidence="2" id="KW-1185">Reference proteome</keyword>